<evidence type="ECO:0000256" key="1">
    <source>
        <dbReference type="SAM" id="Phobius"/>
    </source>
</evidence>
<keyword evidence="1" id="KW-0812">Transmembrane</keyword>
<dbReference type="Proteomes" id="UP000003645">
    <property type="component" value="Chromosome"/>
</dbReference>
<accession>A0A0D4CM86</accession>
<protein>
    <submittedName>
        <fullName evidence="2">Uncharacterized protein</fullName>
    </submittedName>
</protein>
<organism evidence="2 3">
    <name type="scientific">Limosilactobacillus mucosae LM1</name>
    <dbReference type="NCBI Taxonomy" id="1130798"/>
    <lineage>
        <taxon>Bacteria</taxon>
        <taxon>Bacillati</taxon>
        <taxon>Bacillota</taxon>
        <taxon>Bacilli</taxon>
        <taxon>Lactobacillales</taxon>
        <taxon>Lactobacillaceae</taxon>
        <taxon>Limosilactobacillus</taxon>
    </lineage>
</organism>
<evidence type="ECO:0000313" key="3">
    <source>
        <dbReference type="Proteomes" id="UP000003645"/>
    </source>
</evidence>
<dbReference type="EMBL" id="CP011013">
    <property type="protein sequence ID" value="AJT51277.1"/>
    <property type="molecule type" value="Genomic_DNA"/>
</dbReference>
<dbReference type="KEGG" id="lmu:LBLM1_10145"/>
<sequence>MRWNNNHANTINYRALIRLAFAMAIIAAMLMAILDHHQESSPAISSERITQLNQALRKKLSHDLYARVSVTSSRIVLKRSAAASTDQQLKQQLDQLSTQTNQLQRQFKTRLPVYVQNPNGQTIAEIRFNHQGWYRSQKGLKVKTAFGTQ</sequence>
<keyword evidence="3" id="KW-1185">Reference proteome</keyword>
<keyword evidence="1" id="KW-1133">Transmembrane helix</keyword>
<proteinExistence type="predicted"/>
<name>A0A0D4CM86_LIMMU</name>
<evidence type="ECO:0000313" key="2">
    <source>
        <dbReference type="EMBL" id="AJT51277.1"/>
    </source>
</evidence>
<reference evidence="2 3" key="1">
    <citation type="journal article" date="2012" name="J. Bacteriol.">
        <title>Genome sequence of Lactobacillus mucosae LM1, isolated from piglet feces.</title>
        <authorList>
            <person name="Lee J.H."/>
            <person name="Valeriano V.D."/>
            <person name="Shin Y.R."/>
            <person name="Chae J.P."/>
            <person name="Kim G.B."/>
            <person name="Ham J.S."/>
            <person name="Chun J."/>
            <person name="Kang D.K."/>
        </authorList>
    </citation>
    <scope>NUCLEOTIDE SEQUENCE [LARGE SCALE GENOMIC DNA]</scope>
    <source>
        <strain evidence="2 3">LM1</strain>
    </source>
</reference>
<keyword evidence="1" id="KW-0472">Membrane</keyword>
<feature type="transmembrane region" description="Helical" evidence="1">
    <location>
        <begin position="15"/>
        <end position="34"/>
    </location>
</feature>
<dbReference type="HOGENOM" id="CLU_1747319_0_0_9"/>
<dbReference type="AlphaFoldDB" id="A0A0D4CM86"/>
<gene>
    <name evidence="2" type="ORF">LBLM1_10145</name>
</gene>
<dbReference type="RefSeq" id="WP_006499360.1">
    <property type="nucleotide sequence ID" value="NZ_CP011013.1"/>
</dbReference>